<dbReference type="GO" id="GO:0004252">
    <property type="term" value="F:serine-type endopeptidase activity"/>
    <property type="evidence" value="ECO:0007669"/>
    <property type="project" value="InterPro"/>
</dbReference>
<dbReference type="InterPro" id="IPR009003">
    <property type="entry name" value="Peptidase_S1_PA"/>
</dbReference>
<dbReference type="RefSeq" id="XP_030383246.1">
    <property type="nucleotide sequence ID" value="XM_030527386.1"/>
</dbReference>
<dbReference type="OrthoDB" id="10059102at2759"/>
<feature type="domain" description="Peptidase S1" evidence="1">
    <location>
        <begin position="113"/>
        <end position="211"/>
    </location>
</feature>
<evidence type="ECO:0000313" key="2">
    <source>
        <dbReference type="Proteomes" id="UP000504634"/>
    </source>
</evidence>
<sequence>MTAITVDDKCISVPLLTLPGCEDELSLGLDFISKAYGTLTAGSHKLEMRDVRERRRRRRRQARRRVRCAALVTTEPIAPSAATLTDEQAAQAATFLQEELPRFENIVGVGHFEILCYGTILQSHVILTTASCLINDVESSNVISYLNYEKVITFSEVATNETIYRVDTVHIFHKFNLLTWEHNIALMKLETPLPLSYRNDLQWIILADPAQNIEKCISILDPERYKGFGLTCDSKLIGIFSDFRLRQGNELQFISVLPYFNWIFEIILNEELKDMQNKNYTTSVPYQERKNAPMVDSYTNSSY</sequence>
<dbReference type="Gene3D" id="2.40.10.10">
    <property type="entry name" value="Trypsin-like serine proteases"/>
    <property type="match status" value="1"/>
</dbReference>
<dbReference type="Proteomes" id="UP000504634">
    <property type="component" value="Unplaced"/>
</dbReference>
<accession>A0A6J2U3N7</accession>
<dbReference type="InterPro" id="IPR043504">
    <property type="entry name" value="Peptidase_S1_PA_chymotrypsin"/>
</dbReference>
<proteinExistence type="predicted"/>
<name>A0A6J2U3N7_DROLE</name>
<organism evidence="2 3">
    <name type="scientific">Drosophila lebanonensis</name>
    <name type="common">Fruit fly</name>
    <name type="synonym">Scaptodrosophila lebanonensis</name>
    <dbReference type="NCBI Taxonomy" id="7225"/>
    <lineage>
        <taxon>Eukaryota</taxon>
        <taxon>Metazoa</taxon>
        <taxon>Ecdysozoa</taxon>
        <taxon>Arthropoda</taxon>
        <taxon>Hexapoda</taxon>
        <taxon>Insecta</taxon>
        <taxon>Pterygota</taxon>
        <taxon>Neoptera</taxon>
        <taxon>Endopterygota</taxon>
        <taxon>Diptera</taxon>
        <taxon>Brachycera</taxon>
        <taxon>Muscomorpha</taxon>
        <taxon>Ephydroidea</taxon>
        <taxon>Drosophilidae</taxon>
        <taxon>Scaptodrosophila</taxon>
    </lineage>
</organism>
<dbReference type="AlphaFoldDB" id="A0A6J2U3N7"/>
<dbReference type="GO" id="GO:0006508">
    <property type="term" value="P:proteolysis"/>
    <property type="evidence" value="ECO:0007669"/>
    <property type="project" value="InterPro"/>
</dbReference>
<protein>
    <submittedName>
        <fullName evidence="3">Uncharacterized protein LOC115630732</fullName>
    </submittedName>
</protein>
<gene>
    <name evidence="3" type="primary">LOC115630732</name>
</gene>
<reference evidence="3" key="1">
    <citation type="submission" date="2025-08" db="UniProtKB">
        <authorList>
            <consortium name="RefSeq"/>
        </authorList>
    </citation>
    <scope>IDENTIFICATION</scope>
    <source>
        <strain evidence="3">11010-0011.00</strain>
        <tissue evidence="3">Whole body</tissue>
    </source>
</reference>
<dbReference type="Pfam" id="PF00089">
    <property type="entry name" value="Trypsin"/>
    <property type="match status" value="1"/>
</dbReference>
<dbReference type="GeneID" id="115630732"/>
<dbReference type="SUPFAM" id="SSF50494">
    <property type="entry name" value="Trypsin-like serine proteases"/>
    <property type="match status" value="1"/>
</dbReference>
<dbReference type="InterPro" id="IPR001254">
    <property type="entry name" value="Trypsin_dom"/>
</dbReference>
<evidence type="ECO:0000313" key="3">
    <source>
        <dbReference type="RefSeq" id="XP_030383246.1"/>
    </source>
</evidence>
<evidence type="ECO:0000259" key="1">
    <source>
        <dbReference type="Pfam" id="PF00089"/>
    </source>
</evidence>
<keyword evidence="2" id="KW-1185">Reference proteome</keyword>